<dbReference type="PANTHER" id="PTHR47204">
    <property type="entry name" value="OS02G0168900 PROTEIN"/>
    <property type="match status" value="1"/>
</dbReference>
<dbReference type="EnsemblPlants" id="MELO3C021769.2.1">
    <property type="protein sequence ID" value="MELO3C021769.2.1"/>
    <property type="gene ID" value="MELO3C021769.2"/>
</dbReference>
<gene>
    <name evidence="3" type="primary">LOC103498279</name>
    <name evidence="1" type="synonym">103498279</name>
</gene>
<dbReference type="GO" id="GO:0032299">
    <property type="term" value="C:ribonuclease H2 complex"/>
    <property type="evidence" value="ECO:0007669"/>
    <property type="project" value="InterPro"/>
</dbReference>
<dbReference type="InParanoid" id="A0A1S3C9A8"/>
<proteinExistence type="predicted"/>
<dbReference type="Pfam" id="PF08615">
    <property type="entry name" value="RNase_H2_suC"/>
    <property type="match status" value="1"/>
</dbReference>
<reference evidence="3" key="2">
    <citation type="submission" date="2025-04" db="UniProtKB">
        <authorList>
            <consortium name="RefSeq"/>
        </authorList>
    </citation>
    <scope>IDENTIFICATION</scope>
</reference>
<evidence type="ECO:0000313" key="1">
    <source>
        <dbReference type="EnsemblPlants" id="MELO3C021769.2.1"/>
    </source>
</evidence>
<dbReference type="GeneID" id="103498279"/>
<dbReference type="OrthoDB" id="6222486at2759"/>
<dbReference type="KEGG" id="cmo:103498279"/>
<dbReference type="SMR" id="A0A1S3C9A8"/>
<dbReference type="CDD" id="cd09271">
    <property type="entry name" value="RNase_H2-C"/>
    <property type="match status" value="1"/>
</dbReference>
<dbReference type="GO" id="GO:0006401">
    <property type="term" value="P:RNA catabolic process"/>
    <property type="evidence" value="ECO:0007669"/>
    <property type="project" value="InterPro"/>
</dbReference>
<name>A0A1S3C9A8_CUCME</name>
<dbReference type="AlphaFoldDB" id="A0A1S3C9A8"/>
<accession>A0A1S3C9A8</accession>
<dbReference type="Gramene" id="MELO3C021769.2.1">
    <property type="protein sequence ID" value="MELO3C021769.2.1"/>
    <property type="gene ID" value="MELO3C021769.2"/>
</dbReference>
<protein>
    <submittedName>
        <fullName evidence="3">Uncharacterized protein C12B10.15c</fullName>
    </submittedName>
</protein>
<reference evidence="1" key="1">
    <citation type="submission" date="2023-03" db="UniProtKB">
        <authorList>
            <consortium name="EnsemblPlants"/>
        </authorList>
    </citation>
    <scope>IDENTIFICATION</scope>
</reference>
<dbReference type="RefSeq" id="XP_008459055.1">
    <property type="nucleotide sequence ID" value="XM_008460833.2"/>
</dbReference>
<keyword evidence="2" id="KW-1185">Reference proteome</keyword>
<dbReference type="Proteomes" id="UP001652600">
    <property type="component" value="Chromosome 12"/>
</dbReference>
<dbReference type="Gene3D" id="2.40.128.680">
    <property type="match status" value="1"/>
</dbReference>
<evidence type="ECO:0000313" key="3">
    <source>
        <dbReference type="RefSeq" id="XP_008459055.1"/>
    </source>
</evidence>
<dbReference type="eggNOG" id="ENOG502RZE4">
    <property type="taxonomic scope" value="Eukaryota"/>
</dbReference>
<dbReference type="PANTHER" id="PTHR47204:SF1">
    <property type="entry name" value="RIBONUCLEASE H2 SUBUNIT C"/>
    <property type="match status" value="1"/>
</dbReference>
<evidence type="ECO:0000313" key="2">
    <source>
        <dbReference type="Proteomes" id="UP001652600"/>
    </source>
</evidence>
<sequence length="168" mass="18475">MNAQNGRKGEATVDFDFDFGSDPKALDLSGKIHQLPCTIKFDGPCPVSHYFKPKSTGIEVDGLNVEEAYFRGRKLQGATISLPEGYSGYVLGKKSLGKSKSSDQCDDSSPWQVKAKFDNITYWNHDTLPSQDDTFQRTFHWLTVAQALHKPVTAEDLASASAALNNLS</sequence>
<organism evidence="2 3">
    <name type="scientific">Cucumis melo</name>
    <name type="common">Muskmelon</name>
    <dbReference type="NCBI Taxonomy" id="3656"/>
    <lineage>
        <taxon>Eukaryota</taxon>
        <taxon>Viridiplantae</taxon>
        <taxon>Streptophyta</taxon>
        <taxon>Embryophyta</taxon>
        <taxon>Tracheophyta</taxon>
        <taxon>Spermatophyta</taxon>
        <taxon>Magnoliopsida</taxon>
        <taxon>eudicotyledons</taxon>
        <taxon>Gunneridae</taxon>
        <taxon>Pentapetalae</taxon>
        <taxon>rosids</taxon>
        <taxon>fabids</taxon>
        <taxon>Cucurbitales</taxon>
        <taxon>Cucurbitaceae</taxon>
        <taxon>Benincaseae</taxon>
        <taxon>Cucumis</taxon>
    </lineage>
</organism>
<dbReference type="InterPro" id="IPR013924">
    <property type="entry name" value="RNase_H2_suC"/>
</dbReference>